<feature type="non-terminal residue" evidence="1">
    <location>
        <position position="1"/>
    </location>
</feature>
<gene>
    <name evidence="1" type="ORF">GMARGA_LOCUS37814</name>
</gene>
<accession>A0ABN7X1I1</accession>
<dbReference type="EMBL" id="CAJVQB010080782">
    <property type="protein sequence ID" value="CAG8845754.1"/>
    <property type="molecule type" value="Genomic_DNA"/>
</dbReference>
<dbReference type="Proteomes" id="UP000789901">
    <property type="component" value="Unassembled WGS sequence"/>
</dbReference>
<evidence type="ECO:0000313" key="2">
    <source>
        <dbReference type="Proteomes" id="UP000789901"/>
    </source>
</evidence>
<evidence type="ECO:0000313" key="1">
    <source>
        <dbReference type="EMBL" id="CAG8845754.1"/>
    </source>
</evidence>
<proteinExistence type="predicted"/>
<protein>
    <submittedName>
        <fullName evidence="1">20390_t:CDS:1</fullName>
    </submittedName>
</protein>
<sequence length="46" mass="5074">TSSGRILANQQEEFEHLSDLQQSESVSFITARSSSDPSPTYEEATI</sequence>
<organism evidence="1 2">
    <name type="scientific">Gigaspora margarita</name>
    <dbReference type="NCBI Taxonomy" id="4874"/>
    <lineage>
        <taxon>Eukaryota</taxon>
        <taxon>Fungi</taxon>
        <taxon>Fungi incertae sedis</taxon>
        <taxon>Mucoromycota</taxon>
        <taxon>Glomeromycotina</taxon>
        <taxon>Glomeromycetes</taxon>
        <taxon>Diversisporales</taxon>
        <taxon>Gigasporaceae</taxon>
        <taxon>Gigaspora</taxon>
    </lineage>
</organism>
<comment type="caution">
    <text evidence="1">The sequence shown here is derived from an EMBL/GenBank/DDBJ whole genome shotgun (WGS) entry which is preliminary data.</text>
</comment>
<name>A0ABN7X1I1_GIGMA</name>
<reference evidence="1 2" key="1">
    <citation type="submission" date="2021-06" db="EMBL/GenBank/DDBJ databases">
        <authorList>
            <person name="Kallberg Y."/>
            <person name="Tangrot J."/>
            <person name="Rosling A."/>
        </authorList>
    </citation>
    <scope>NUCLEOTIDE SEQUENCE [LARGE SCALE GENOMIC DNA]</scope>
    <source>
        <strain evidence="1 2">120-4 pot B 10/14</strain>
    </source>
</reference>
<keyword evidence="2" id="KW-1185">Reference proteome</keyword>